<feature type="domain" description="Coenzyme Q-binding protein COQ10 START" evidence="5">
    <location>
        <begin position="214"/>
        <end position="245"/>
    </location>
</feature>
<evidence type="ECO:0000256" key="1">
    <source>
        <dbReference type="ARBA" id="ARBA00006885"/>
    </source>
</evidence>
<sequence length="398" mass="42369">MLSLMWRSARGRVQGATLRSFFISPPSVPSPAAADAKSFFASASAARPATTLTPRTSTSEEARGTGGGAARGDLASCQAHEAVEMAGKVRSSNTVDAKASGSGSSATSSGNYASTVDHDIAGDKVGDGLRLPMFLAREVLVRHAPGPAKLAAKFVAGALNLPTVKDAINTGCGRDARHDSVVAEGRCAMPRQRENGIGSEYCQEYAEHCVLGWSPNHLYRVVADVSQYSSFLPWCVDSTVHQVKPIGTTLYGLGGDAGVPARDGTPPEGSRLSRTSENGICSANPAEDLSRTNNGTSGKVRGDQDNVLDDATVLMPLEMLATLTVGFSFITEKYTSRVLLTPNRMVKAFLSEDEKARRSPILSNLKCVWEFGEVPNYPKQVEVRFCVGFAFRNPIYSK</sequence>
<dbReference type="InterPro" id="IPR005031">
    <property type="entry name" value="COQ10_START"/>
</dbReference>
<dbReference type="Gene3D" id="3.30.530.20">
    <property type="match status" value="1"/>
</dbReference>
<dbReference type="GO" id="GO:0045333">
    <property type="term" value="P:cellular respiration"/>
    <property type="evidence" value="ECO:0007669"/>
    <property type="project" value="InterPro"/>
</dbReference>
<comment type="similarity">
    <text evidence="1">Belongs to the COQ10 family.</text>
</comment>
<feature type="compositionally biased region" description="Polar residues" evidence="4">
    <location>
        <begin position="272"/>
        <end position="281"/>
    </location>
</feature>
<dbReference type="InterPro" id="IPR023393">
    <property type="entry name" value="START-like_dom_sf"/>
</dbReference>
<dbReference type="PANTHER" id="PTHR12901:SF10">
    <property type="entry name" value="COENZYME Q-BINDING PROTEIN COQ10, MITOCHONDRIAL"/>
    <property type="match status" value="1"/>
</dbReference>
<dbReference type="AlphaFoldDB" id="G0U1C7"/>
<feature type="compositionally biased region" description="Low complexity" evidence="4">
    <location>
        <begin position="45"/>
        <end position="57"/>
    </location>
</feature>
<dbReference type="GO" id="GO:0048039">
    <property type="term" value="F:ubiquinone binding"/>
    <property type="evidence" value="ECO:0007669"/>
    <property type="project" value="InterPro"/>
</dbReference>
<dbReference type="VEuPathDB" id="TriTrypDB:TvY486_0804900"/>
<organism evidence="6">
    <name type="scientific">Trypanosoma vivax (strain Y486)</name>
    <dbReference type="NCBI Taxonomy" id="1055687"/>
    <lineage>
        <taxon>Eukaryota</taxon>
        <taxon>Discoba</taxon>
        <taxon>Euglenozoa</taxon>
        <taxon>Kinetoplastea</taxon>
        <taxon>Metakinetoplastina</taxon>
        <taxon>Trypanosomatida</taxon>
        <taxon>Trypanosomatidae</taxon>
        <taxon>Trypanosoma</taxon>
        <taxon>Duttonella</taxon>
    </lineage>
</organism>
<dbReference type="EMBL" id="HE573024">
    <property type="protein sequence ID" value="CCC49882.1"/>
    <property type="molecule type" value="Genomic_DNA"/>
</dbReference>
<evidence type="ECO:0000313" key="6">
    <source>
        <dbReference type="EMBL" id="CCC49882.1"/>
    </source>
</evidence>
<dbReference type="InterPro" id="IPR044996">
    <property type="entry name" value="COQ10-like"/>
</dbReference>
<feature type="compositionally biased region" description="Low complexity" evidence="4">
    <location>
        <begin position="99"/>
        <end position="114"/>
    </location>
</feature>
<feature type="region of interest" description="Disordered" evidence="4">
    <location>
        <begin position="85"/>
        <end position="115"/>
    </location>
</feature>
<evidence type="ECO:0000256" key="3">
    <source>
        <dbReference type="ARBA" id="ARBA00024947"/>
    </source>
</evidence>
<comment type="function">
    <text evidence="3">Required for the function of coenzyme Q in the respiratory chain. May serve as a chaperone or may be involved in the transport of Q6 from its site of synthesis to the catalytic sites of the respiratory complexes.</text>
</comment>
<feature type="region of interest" description="Disordered" evidence="4">
    <location>
        <begin position="255"/>
        <end position="303"/>
    </location>
</feature>
<accession>G0U1C7</accession>
<dbReference type="PANTHER" id="PTHR12901">
    <property type="entry name" value="SPERM PROTEIN HOMOLOG"/>
    <property type="match status" value="1"/>
</dbReference>
<protein>
    <recommendedName>
        <fullName evidence="5">Coenzyme Q-binding protein COQ10 START domain-containing protein</fullName>
    </recommendedName>
</protein>
<evidence type="ECO:0000256" key="2">
    <source>
        <dbReference type="ARBA" id="ARBA00011814"/>
    </source>
</evidence>
<feature type="non-terminal residue" evidence="6">
    <location>
        <position position="398"/>
    </location>
</feature>
<reference evidence="6" key="1">
    <citation type="journal article" date="2012" name="Proc. Natl. Acad. Sci. U.S.A.">
        <title>Antigenic diversity is generated by distinct evolutionary mechanisms in African trypanosome species.</title>
        <authorList>
            <person name="Jackson A.P."/>
            <person name="Berry A."/>
            <person name="Aslett M."/>
            <person name="Allison H.C."/>
            <person name="Burton P."/>
            <person name="Vavrova-Anderson J."/>
            <person name="Brown R."/>
            <person name="Browne H."/>
            <person name="Corton N."/>
            <person name="Hauser H."/>
            <person name="Gamble J."/>
            <person name="Gilderthorp R."/>
            <person name="Marcello L."/>
            <person name="McQuillan J."/>
            <person name="Otto T.D."/>
            <person name="Quail M.A."/>
            <person name="Sanders M.J."/>
            <person name="van Tonder A."/>
            <person name="Ginger M.L."/>
            <person name="Field M.C."/>
            <person name="Barry J.D."/>
            <person name="Hertz-Fowler C."/>
            <person name="Berriman M."/>
        </authorList>
    </citation>
    <scope>NUCLEOTIDE SEQUENCE</scope>
    <source>
        <strain evidence="6">Y486</strain>
    </source>
</reference>
<dbReference type="GO" id="GO:0005739">
    <property type="term" value="C:mitochondrion"/>
    <property type="evidence" value="ECO:0007669"/>
    <property type="project" value="TreeGrafter"/>
</dbReference>
<comment type="subunit">
    <text evidence="2">Interacts with coenzyme Q.</text>
</comment>
<feature type="region of interest" description="Disordered" evidence="4">
    <location>
        <begin position="45"/>
        <end position="73"/>
    </location>
</feature>
<name>G0U1C7_TRYVY</name>
<evidence type="ECO:0000256" key="4">
    <source>
        <dbReference type="SAM" id="MobiDB-lite"/>
    </source>
</evidence>
<evidence type="ECO:0000259" key="5">
    <source>
        <dbReference type="Pfam" id="PF03364"/>
    </source>
</evidence>
<gene>
    <name evidence="6" type="ORF">TVY486_0804900</name>
</gene>
<proteinExistence type="inferred from homology"/>
<dbReference type="Pfam" id="PF03364">
    <property type="entry name" value="Polyketide_cyc"/>
    <property type="match status" value="1"/>
</dbReference>